<keyword evidence="1" id="KW-1160">Virus entry into host cell</keyword>
<keyword evidence="1" id="KW-0946">Virion</keyword>
<keyword evidence="2" id="KW-0175">Coiled coil</keyword>
<evidence type="ECO:0000256" key="2">
    <source>
        <dbReference type="SAM" id="Coils"/>
    </source>
</evidence>
<evidence type="ECO:0000313" key="4">
    <source>
        <dbReference type="EMBL" id="CAB4170965.1"/>
    </source>
</evidence>
<keyword evidence="1" id="KW-0231">Viral genome packaging</keyword>
<dbReference type="GO" id="GO:0099000">
    <property type="term" value="P:symbiont genome ejection through host cell envelope, contractile tail mechanism"/>
    <property type="evidence" value="ECO:0007669"/>
    <property type="project" value="UniProtKB-UniRule"/>
</dbReference>
<comment type="function">
    <text evidence="1">Forms the portal vertex of the capsid. This portal plays critical roles in head assembly, genome packaging, neck/tail attachment, and genome ejection. The portal protein multimerizes as a single ring-shaped homododecamer arranged around a central channel. Binds to the terminase subunits to form the packaging machine.</text>
</comment>
<evidence type="ECO:0000313" key="6">
    <source>
        <dbReference type="EMBL" id="CAB4223046.1"/>
    </source>
</evidence>
<keyword evidence="1" id="KW-0167">Capsid protein</keyword>
<accession>A0A6J5PF12</accession>
<evidence type="ECO:0000313" key="5">
    <source>
        <dbReference type="EMBL" id="CAB4176178.1"/>
    </source>
</evidence>
<dbReference type="Pfam" id="PF07230">
    <property type="entry name" value="Portal_T4"/>
    <property type="match status" value="1"/>
</dbReference>
<organism evidence="3">
    <name type="scientific">uncultured Caudovirales phage</name>
    <dbReference type="NCBI Taxonomy" id="2100421"/>
    <lineage>
        <taxon>Viruses</taxon>
        <taxon>Duplodnaviria</taxon>
        <taxon>Heunggongvirae</taxon>
        <taxon>Uroviricota</taxon>
        <taxon>Caudoviricetes</taxon>
        <taxon>Peduoviridae</taxon>
        <taxon>Maltschvirus</taxon>
        <taxon>Maltschvirus maltsch</taxon>
    </lineage>
</organism>
<comment type="subunit">
    <text evidence="1">Homododecamer. Interacts with the large terminase subunit. Interacts with the major capsid protein. Interacts with the capsid vertex protein.</text>
</comment>
<dbReference type="EMBL" id="LR796815">
    <property type="protein sequence ID" value="CAB4167738.1"/>
    <property type="molecule type" value="Genomic_DNA"/>
</dbReference>
<gene>
    <name evidence="6" type="ORF">UFOVP1666_89</name>
    <name evidence="3" type="ORF">UFOVP867_44</name>
    <name evidence="4" type="ORF">UFOVP913_154</name>
    <name evidence="5" type="ORF">UFOVP993_10</name>
</gene>
<dbReference type="HAMAP" id="MF_04114">
    <property type="entry name" value="PORTAL_T4"/>
    <property type="match status" value="1"/>
</dbReference>
<protein>
    <recommendedName>
        <fullName evidence="1">Portal protein</fullName>
    </recommendedName>
    <alternativeName>
        <fullName evidence="1">gp20</fullName>
    </alternativeName>
</protein>
<keyword evidence="1" id="KW-1242">Viral contractile tail ejection system</keyword>
<keyword evidence="1" id="KW-1171">Viral genome ejection through host cell envelope</keyword>
<keyword evidence="1" id="KW-1162">Viral penetration into host cytoplasm</keyword>
<reference evidence="3" key="1">
    <citation type="submission" date="2020-04" db="EMBL/GenBank/DDBJ databases">
        <authorList>
            <person name="Chiriac C."/>
            <person name="Salcher M."/>
            <person name="Ghai R."/>
            <person name="Kavagutti S V."/>
        </authorList>
    </citation>
    <scope>NUCLEOTIDE SEQUENCE</scope>
</reference>
<keyword evidence="1" id="KW-1188">Viral release from host cell</keyword>
<dbReference type="GO" id="GO:0019028">
    <property type="term" value="C:viral capsid"/>
    <property type="evidence" value="ECO:0007669"/>
    <property type="project" value="UniProtKB-UniRule"/>
</dbReference>
<dbReference type="GO" id="GO:0019076">
    <property type="term" value="P:viral release from host cell"/>
    <property type="evidence" value="ECO:0007669"/>
    <property type="project" value="UniProtKB-UniRule"/>
</dbReference>
<keyword evidence="1" id="KW-0118">Viral capsid assembly</keyword>
<dbReference type="InterPro" id="IPR010823">
    <property type="entry name" value="Portal_Gp20"/>
</dbReference>
<dbReference type="EMBL" id="LR797534">
    <property type="protein sequence ID" value="CAB4223046.1"/>
    <property type="molecule type" value="Genomic_DNA"/>
</dbReference>
<sequence length="509" mass="59097">MAGFELFGFEIKKKKDEVERKSVVSVTPDDGTTEISTSGAAHYGMVVDLEGIVKGENQLIQRYRQVSQYPDCDAAIEDIVNEAIVSEDTNDQIVELILDDVKVSESIKTKFRDEFAEILRLYKFEEKGHDIFRSWYIDGRIYYHILLDENKPKDGILELRYVDPRKIRKIRNVKKERNNKGVEVNGAVEEYYLYNDKGISQATTQGVKLSMDSVIYCPSGLMDTNTNMMLSNLHKAIKPVNQLKMIEDSLVIYRISRAPERRIFYIDVGNLPKLKAEQYVNDMMNKFRNKIVYDAATGEVRDDRKHLSMMEDFWMPRREGGKGTEITTLPGGQNLGDIADINYFQGKLYASLNVPITRLQPAQGFSLGRTTEITRDEIKFNKFITRLRKKFSGIFSEALRVQLIAKGIIRPDEWEPLAQYIRFEYQMDNHFAELKNNEIMQQRINALQQMEPYIGRYYSQAYVRRNILMQTEEDIKEINKEIDEEVELMAAQAQEQMDQQAQQPQGEQK</sequence>
<name>A0A6J5PF12_9CAUD</name>
<evidence type="ECO:0000313" key="3">
    <source>
        <dbReference type="EMBL" id="CAB4167738.1"/>
    </source>
</evidence>
<comment type="subcellular location">
    <subcellularLocation>
        <location evidence="1">Virion</location>
    </subcellularLocation>
    <text evidence="1">Located at a unique 5-fold vertex of the icosahedral capsid.</text>
</comment>
<proteinExistence type="inferred from homology"/>
<comment type="similarity">
    <text evidence="1">Belongs to the Tevenvirinae portal protein family.</text>
</comment>
<dbReference type="EMBL" id="LR796858">
    <property type="protein sequence ID" value="CAB4170965.1"/>
    <property type="molecule type" value="Genomic_DNA"/>
</dbReference>
<evidence type="ECO:0000256" key="1">
    <source>
        <dbReference type="HAMAP-Rule" id="MF_04114"/>
    </source>
</evidence>
<dbReference type="EMBL" id="LR796944">
    <property type="protein sequence ID" value="CAB4176178.1"/>
    <property type="molecule type" value="Genomic_DNA"/>
</dbReference>
<feature type="coiled-coil region" evidence="2">
    <location>
        <begin position="468"/>
        <end position="503"/>
    </location>
</feature>
<dbReference type="GO" id="GO:0019072">
    <property type="term" value="P:viral genome packaging"/>
    <property type="evidence" value="ECO:0007669"/>
    <property type="project" value="UniProtKB-UniRule"/>
</dbReference>